<name>A0A7W6RXC8_9PROT</name>
<dbReference type="EMBL" id="JACIGI010000003">
    <property type="protein sequence ID" value="MBB4284816.1"/>
    <property type="molecule type" value="Genomic_DNA"/>
</dbReference>
<proteinExistence type="predicted"/>
<dbReference type="Proteomes" id="UP000555728">
    <property type="component" value="Unassembled WGS sequence"/>
</dbReference>
<sequence length="78" mass="9122">MRSHWAIENSRHWVGDVTFKDDLSRVRTGYGAKNMAVVRPFAFNLGRAMSDKRPRKTRRKRAAWDPNDLAQILNRDIP</sequence>
<comment type="caution">
    <text evidence="1">The sequence shown here is derived from an EMBL/GenBank/DDBJ whole genome shotgun (WGS) entry which is preliminary data.</text>
</comment>
<dbReference type="PANTHER" id="PTHR30298">
    <property type="entry name" value="H REPEAT-ASSOCIATED PREDICTED TRANSPOSASE"/>
    <property type="match status" value="1"/>
</dbReference>
<dbReference type="InterPro" id="IPR051698">
    <property type="entry name" value="Transposase_11-like"/>
</dbReference>
<dbReference type="PANTHER" id="PTHR30298:SF0">
    <property type="entry name" value="PROTEIN YBFL-RELATED"/>
    <property type="match status" value="1"/>
</dbReference>
<accession>A0A7W6RXC8</accession>
<keyword evidence="2" id="KW-1185">Reference proteome</keyword>
<evidence type="ECO:0000313" key="2">
    <source>
        <dbReference type="Proteomes" id="UP000555728"/>
    </source>
</evidence>
<protein>
    <submittedName>
        <fullName evidence="1">Putative transposase YbfD/YdcC</fullName>
    </submittedName>
</protein>
<dbReference type="RefSeq" id="WP_221236966.1">
    <property type="nucleotide sequence ID" value="NZ_JACIGI010000003.1"/>
</dbReference>
<gene>
    <name evidence="1" type="ORF">GGD88_000527</name>
</gene>
<reference evidence="1 2" key="1">
    <citation type="submission" date="2020-08" db="EMBL/GenBank/DDBJ databases">
        <title>Genome sequencing of Purple Non-Sulfur Bacteria from various extreme environments.</title>
        <authorList>
            <person name="Mayer M."/>
        </authorList>
    </citation>
    <scope>NUCLEOTIDE SEQUENCE [LARGE SCALE GENOMIC DNA]</scope>
    <source>
        <strain evidence="1 2">JA135</strain>
    </source>
</reference>
<evidence type="ECO:0000313" key="1">
    <source>
        <dbReference type="EMBL" id="MBB4284816.1"/>
    </source>
</evidence>
<organism evidence="1 2">
    <name type="scientific">Roseospira goensis</name>
    <dbReference type="NCBI Taxonomy" id="391922"/>
    <lineage>
        <taxon>Bacteria</taxon>
        <taxon>Pseudomonadati</taxon>
        <taxon>Pseudomonadota</taxon>
        <taxon>Alphaproteobacteria</taxon>
        <taxon>Rhodospirillales</taxon>
        <taxon>Rhodospirillaceae</taxon>
        <taxon>Roseospira</taxon>
    </lineage>
</organism>
<dbReference type="AlphaFoldDB" id="A0A7W6RXC8"/>